<comment type="caution">
    <text evidence="1">The sequence shown here is derived from an EMBL/GenBank/DDBJ whole genome shotgun (WGS) entry which is preliminary data.</text>
</comment>
<dbReference type="Proteomes" id="UP000627369">
    <property type="component" value="Unassembled WGS sequence"/>
</dbReference>
<dbReference type="InterPro" id="IPR053847">
    <property type="entry name" value="DUF6928"/>
</dbReference>
<gene>
    <name evidence="1" type="ORF">GCM10017772_25140</name>
</gene>
<dbReference type="EMBL" id="BNAS01000003">
    <property type="protein sequence ID" value="GHH73462.1"/>
    <property type="molecule type" value="Genomic_DNA"/>
</dbReference>
<reference evidence="1" key="2">
    <citation type="submission" date="2020-09" db="EMBL/GenBank/DDBJ databases">
        <authorList>
            <person name="Sun Q."/>
            <person name="Zhou Y."/>
        </authorList>
    </citation>
    <scope>NUCLEOTIDE SEQUENCE</scope>
    <source>
        <strain evidence="1">CGMCC 4.7398</strain>
    </source>
</reference>
<dbReference type="Pfam" id="PF21997">
    <property type="entry name" value="DUF6928"/>
    <property type="match status" value="1"/>
</dbReference>
<keyword evidence="2" id="KW-1185">Reference proteome</keyword>
<dbReference type="AlphaFoldDB" id="A0A919FVQ1"/>
<name>A0A919FVQ1_9MICO</name>
<evidence type="ECO:0000313" key="1">
    <source>
        <dbReference type="EMBL" id="GHH73462.1"/>
    </source>
</evidence>
<sequence length="211" mass="22476">MGAKTAMLVYADGDVAAGLTGAAEFADEASAAALLGLLWPPARIRPDGEEPWELGDAVFPPAGRACALSTPEVDVLCDQALMLDRPSQLPPHLVDASLGRTLYLHAMHSAVDWFAFAVWRDGALVRSLSLSPDDGILEDTGARLAFEEPFWAGEHPASSGDAYPFPFHPLLLGEHALREFFGFSSEGADDGGPSAGRLDPWAVELFGFQVE</sequence>
<evidence type="ECO:0000313" key="2">
    <source>
        <dbReference type="Proteomes" id="UP000627369"/>
    </source>
</evidence>
<organism evidence="1 2">
    <name type="scientific">Promicromonospora soli</name>
    <dbReference type="NCBI Taxonomy" id="2035533"/>
    <lineage>
        <taxon>Bacteria</taxon>
        <taxon>Bacillati</taxon>
        <taxon>Actinomycetota</taxon>
        <taxon>Actinomycetes</taxon>
        <taxon>Micrococcales</taxon>
        <taxon>Promicromonosporaceae</taxon>
        <taxon>Promicromonospora</taxon>
    </lineage>
</organism>
<proteinExistence type="predicted"/>
<dbReference type="RefSeq" id="WP_189669598.1">
    <property type="nucleotide sequence ID" value="NZ_BNAS01000003.1"/>
</dbReference>
<protein>
    <submittedName>
        <fullName evidence="1">Uncharacterized protein</fullName>
    </submittedName>
</protein>
<reference evidence="1" key="1">
    <citation type="journal article" date="2014" name="Int. J. Syst. Evol. Microbiol.">
        <title>Complete genome sequence of Corynebacterium casei LMG S-19264T (=DSM 44701T), isolated from a smear-ripened cheese.</title>
        <authorList>
            <consortium name="US DOE Joint Genome Institute (JGI-PGF)"/>
            <person name="Walter F."/>
            <person name="Albersmeier A."/>
            <person name="Kalinowski J."/>
            <person name="Ruckert C."/>
        </authorList>
    </citation>
    <scope>NUCLEOTIDE SEQUENCE</scope>
    <source>
        <strain evidence="1">CGMCC 4.7398</strain>
    </source>
</reference>
<accession>A0A919FVQ1</accession>